<keyword evidence="6 14" id="KW-0732">Signal</keyword>
<keyword evidence="17" id="KW-1185">Reference proteome</keyword>
<evidence type="ECO:0000256" key="13">
    <source>
        <dbReference type="RuleBase" id="RU361168"/>
    </source>
</evidence>
<dbReference type="Proteomes" id="UP000799772">
    <property type="component" value="Unassembled WGS sequence"/>
</dbReference>
<comment type="similarity">
    <text evidence="3 13">Belongs to the glycosyl hydrolase 27 family.</text>
</comment>
<dbReference type="GO" id="GO:0000272">
    <property type="term" value="P:polysaccharide catabolic process"/>
    <property type="evidence" value="ECO:0007669"/>
    <property type="project" value="UniProtKB-KW"/>
</dbReference>
<dbReference type="GO" id="GO:0004557">
    <property type="term" value="F:alpha-galactosidase activity"/>
    <property type="evidence" value="ECO:0007669"/>
    <property type="project" value="UniProtKB-EC"/>
</dbReference>
<keyword evidence="9" id="KW-0325">Glycoprotein</keyword>
<gene>
    <name evidence="16" type="ORF">NA57DRAFT_75245</name>
</gene>
<feature type="signal peptide" evidence="14">
    <location>
        <begin position="1"/>
        <end position="24"/>
    </location>
</feature>
<dbReference type="AlphaFoldDB" id="A0A9P4IDA2"/>
<evidence type="ECO:0000256" key="12">
    <source>
        <dbReference type="ARBA" id="ARBA00023326"/>
    </source>
</evidence>
<evidence type="ECO:0000256" key="5">
    <source>
        <dbReference type="ARBA" id="ARBA00022525"/>
    </source>
</evidence>
<accession>A0A9P4IDA2</accession>
<evidence type="ECO:0000259" key="15">
    <source>
        <dbReference type="Pfam" id="PF17801"/>
    </source>
</evidence>
<keyword evidence="12" id="KW-0624">Polysaccharide degradation</keyword>
<dbReference type="Gene3D" id="2.60.40.1180">
    <property type="entry name" value="Golgi alpha-mannosidase II"/>
    <property type="match status" value="1"/>
</dbReference>
<dbReference type="GO" id="GO:0005576">
    <property type="term" value="C:extracellular region"/>
    <property type="evidence" value="ECO:0007669"/>
    <property type="project" value="UniProtKB-SubCell"/>
</dbReference>
<proteinExistence type="inferred from homology"/>
<keyword evidence="10" id="KW-0119">Carbohydrate metabolism</keyword>
<evidence type="ECO:0000256" key="11">
    <source>
        <dbReference type="ARBA" id="ARBA00023295"/>
    </source>
</evidence>
<feature type="chain" id="PRO_5040386957" description="Alpha-galactosidase" evidence="14">
    <location>
        <begin position="25"/>
        <end position="676"/>
    </location>
</feature>
<dbReference type="PRINTS" id="PR00740">
    <property type="entry name" value="GLHYDRLASE27"/>
</dbReference>
<evidence type="ECO:0000313" key="17">
    <source>
        <dbReference type="Proteomes" id="UP000799772"/>
    </source>
</evidence>
<dbReference type="PANTHER" id="PTHR11452:SF75">
    <property type="entry name" value="ALPHA-GALACTOSIDASE MEL1"/>
    <property type="match status" value="1"/>
</dbReference>
<name>A0A9P4IDA2_9PEZI</name>
<dbReference type="SUPFAM" id="SSF51011">
    <property type="entry name" value="Glycosyl hydrolase domain"/>
    <property type="match status" value="1"/>
</dbReference>
<evidence type="ECO:0000256" key="10">
    <source>
        <dbReference type="ARBA" id="ARBA00023277"/>
    </source>
</evidence>
<reference evidence="16" key="1">
    <citation type="journal article" date="2020" name="Stud. Mycol.">
        <title>101 Dothideomycetes genomes: a test case for predicting lifestyles and emergence of pathogens.</title>
        <authorList>
            <person name="Haridas S."/>
            <person name="Albert R."/>
            <person name="Binder M."/>
            <person name="Bloem J."/>
            <person name="Labutti K."/>
            <person name="Salamov A."/>
            <person name="Andreopoulos B."/>
            <person name="Baker S."/>
            <person name="Barry K."/>
            <person name="Bills G."/>
            <person name="Bluhm B."/>
            <person name="Cannon C."/>
            <person name="Castanera R."/>
            <person name="Culley D."/>
            <person name="Daum C."/>
            <person name="Ezra D."/>
            <person name="Gonzalez J."/>
            <person name="Henrissat B."/>
            <person name="Kuo A."/>
            <person name="Liang C."/>
            <person name="Lipzen A."/>
            <person name="Lutzoni F."/>
            <person name="Magnuson J."/>
            <person name="Mondo S."/>
            <person name="Nolan M."/>
            <person name="Ohm R."/>
            <person name="Pangilinan J."/>
            <person name="Park H.-J."/>
            <person name="Ramirez L."/>
            <person name="Alfaro M."/>
            <person name="Sun H."/>
            <person name="Tritt A."/>
            <person name="Yoshinaga Y."/>
            <person name="Zwiers L.-H."/>
            <person name="Turgeon B."/>
            <person name="Goodwin S."/>
            <person name="Spatafora J."/>
            <person name="Crous P."/>
            <person name="Grigoriev I."/>
        </authorList>
    </citation>
    <scope>NUCLEOTIDE SEQUENCE</scope>
    <source>
        <strain evidence="16">CBS 133067</strain>
    </source>
</reference>
<dbReference type="FunFam" id="3.20.20.70:FF:000197">
    <property type="entry name" value="Alpha-galactosidase"/>
    <property type="match status" value="1"/>
</dbReference>
<organism evidence="16 17">
    <name type="scientific">Rhizodiscina lignyota</name>
    <dbReference type="NCBI Taxonomy" id="1504668"/>
    <lineage>
        <taxon>Eukaryota</taxon>
        <taxon>Fungi</taxon>
        <taxon>Dikarya</taxon>
        <taxon>Ascomycota</taxon>
        <taxon>Pezizomycotina</taxon>
        <taxon>Dothideomycetes</taxon>
        <taxon>Pleosporomycetidae</taxon>
        <taxon>Aulographales</taxon>
        <taxon>Rhizodiscinaceae</taxon>
        <taxon>Rhizodiscina</taxon>
    </lineage>
</organism>
<dbReference type="Gene3D" id="3.20.20.70">
    <property type="entry name" value="Aldolase class I"/>
    <property type="match status" value="1"/>
</dbReference>
<keyword evidence="8 13" id="KW-1015">Disulfide bond</keyword>
<sequence>MKGAAARSLSALVFGSACARTVEGAFLKPRADNGLVLTPPMGWNTYNHYACLPNETIVLSNAQALVDLGLNDVGYYYVTTDCGWTVSERTDNGTLTWNASLFPSGLPEMGRKIHELGLGFGVYSDAGVQMCMNGLPNQTGSLYHESVDANTFSAWKADLLKYDNCYSVKEDGYPDADYSPPSPISPRMTTMASALKATGRSIMFAICDWGVDFPSAWAPKIGNTWRITNDIIPAWRTIARIINQAVPQTSYAGPGRWLDLDMLEIGNHFFNEAEEQTHMSLWSIIKSPLIIGTALKDEFTSISKNSLAILSNEDVIGFNQDSLGVAASFRRRWTEDEYEVWAGPLSGGRTVAALVNWRNKTRSLALDLPDIGIQRAATVKSVWDNGTKSSNVLTWYGESVPAHGTMLLELSMGSPAGTYEASHFAYTKGNRTVFENVYGITSSKGYAMSIAFDLQKKTYSKHMLAVQTSCESGWTTNHTSPNTVITVPITLDAINNNTITLESSLSLPIKYISIQAPNGTYYPSTYFALTGSANRTRCHQDLCKPVGSKIGNISPSGGASISMPRGPSDRAGPKYVEIDFTNNDIALSTSWTNGTNTRNLTIAVNEVTTRIELPISGRSSELFSPGRGWEDTGTFGVLLDGFGTGKKTSDEVIVSNIGGEHGIQPQGAEFVGMRVF</sequence>
<comment type="caution">
    <text evidence="16">The sequence shown here is derived from an EMBL/GenBank/DDBJ whole genome shotgun (WGS) entry which is preliminary data.</text>
</comment>
<comment type="subcellular location">
    <subcellularLocation>
        <location evidence="2">Secreted</location>
    </subcellularLocation>
</comment>
<evidence type="ECO:0000256" key="14">
    <source>
        <dbReference type="SAM" id="SignalP"/>
    </source>
</evidence>
<dbReference type="Pfam" id="PF17801">
    <property type="entry name" value="Melibiase_C"/>
    <property type="match status" value="1"/>
</dbReference>
<evidence type="ECO:0000256" key="3">
    <source>
        <dbReference type="ARBA" id="ARBA00009743"/>
    </source>
</evidence>
<dbReference type="PROSITE" id="PS51257">
    <property type="entry name" value="PROKAR_LIPOPROTEIN"/>
    <property type="match status" value="1"/>
</dbReference>
<dbReference type="InterPro" id="IPR041233">
    <property type="entry name" value="Melibiase_C"/>
</dbReference>
<dbReference type="Pfam" id="PF16499">
    <property type="entry name" value="Melibiase_2"/>
    <property type="match status" value="1"/>
</dbReference>
<comment type="catalytic activity">
    <reaction evidence="1 13">
        <text>Hydrolysis of terminal, non-reducing alpha-D-galactose residues in alpha-D-galactosides, including galactose oligosaccharides, galactomannans and galactolipids.</text>
        <dbReference type="EC" id="3.2.1.22"/>
    </reaction>
</comment>
<evidence type="ECO:0000256" key="8">
    <source>
        <dbReference type="ARBA" id="ARBA00023157"/>
    </source>
</evidence>
<evidence type="ECO:0000256" key="9">
    <source>
        <dbReference type="ARBA" id="ARBA00023180"/>
    </source>
</evidence>
<keyword evidence="7 13" id="KW-0378">Hydrolase</keyword>
<dbReference type="PANTHER" id="PTHR11452">
    <property type="entry name" value="ALPHA-GALACTOSIDASE/ALPHA-N-ACETYLGALACTOSAMINIDASE"/>
    <property type="match status" value="1"/>
</dbReference>
<keyword evidence="5" id="KW-0964">Secreted</keyword>
<evidence type="ECO:0000256" key="4">
    <source>
        <dbReference type="ARBA" id="ARBA00012755"/>
    </source>
</evidence>
<evidence type="ECO:0000256" key="7">
    <source>
        <dbReference type="ARBA" id="ARBA00022801"/>
    </source>
</evidence>
<dbReference type="InterPro" id="IPR017853">
    <property type="entry name" value="GH"/>
</dbReference>
<dbReference type="SUPFAM" id="SSF51445">
    <property type="entry name" value="(Trans)glycosidases"/>
    <property type="match status" value="1"/>
</dbReference>
<dbReference type="InterPro" id="IPR013780">
    <property type="entry name" value="Glyco_hydro_b"/>
</dbReference>
<dbReference type="InterPro" id="IPR002241">
    <property type="entry name" value="Glyco_hydro_27"/>
</dbReference>
<dbReference type="InterPro" id="IPR013785">
    <property type="entry name" value="Aldolase_TIM"/>
</dbReference>
<dbReference type="CDD" id="cd14792">
    <property type="entry name" value="GH27"/>
    <property type="match status" value="1"/>
</dbReference>
<dbReference type="EMBL" id="ML978125">
    <property type="protein sequence ID" value="KAF2099741.1"/>
    <property type="molecule type" value="Genomic_DNA"/>
</dbReference>
<evidence type="ECO:0000256" key="1">
    <source>
        <dbReference type="ARBA" id="ARBA00001255"/>
    </source>
</evidence>
<dbReference type="OrthoDB" id="5795902at2759"/>
<dbReference type="FunFam" id="2.60.40.1180:FF:000008">
    <property type="entry name" value="Alpha-galactosidase"/>
    <property type="match status" value="1"/>
</dbReference>
<feature type="domain" description="Alpha galactosidase C-terminal" evidence="15">
    <location>
        <begin position="335"/>
        <end position="410"/>
    </location>
</feature>
<evidence type="ECO:0000256" key="2">
    <source>
        <dbReference type="ARBA" id="ARBA00004613"/>
    </source>
</evidence>
<protein>
    <recommendedName>
        <fullName evidence="4 13">Alpha-galactosidase</fullName>
        <ecNumber evidence="4 13">3.2.1.22</ecNumber>
    </recommendedName>
    <alternativeName>
        <fullName evidence="13">Melibiase</fullName>
    </alternativeName>
</protein>
<keyword evidence="11 13" id="KW-0326">Glycosidase</keyword>
<evidence type="ECO:0000256" key="6">
    <source>
        <dbReference type="ARBA" id="ARBA00022729"/>
    </source>
</evidence>
<evidence type="ECO:0000313" key="16">
    <source>
        <dbReference type="EMBL" id="KAF2099741.1"/>
    </source>
</evidence>
<dbReference type="EC" id="3.2.1.22" evidence="4 13"/>